<dbReference type="EMBL" id="PFAJ01000006">
    <property type="protein sequence ID" value="PIR97636.1"/>
    <property type="molecule type" value="Genomic_DNA"/>
</dbReference>
<evidence type="ECO:0000313" key="2">
    <source>
        <dbReference type="Proteomes" id="UP000230557"/>
    </source>
</evidence>
<dbReference type="Proteomes" id="UP000230557">
    <property type="component" value="Unassembled WGS sequence"/>
</dbReference>
<sequence length="60" mass="7234">MSDVIVKKSRISVRKVFAFKSHYQKVKEFYAKYERWLMPVTLAFGFLADYCYCPDYQHSL</sequence>
<comment type="caution">
    <text evidence="1">The sequence shown here is derived from an EMBL/GenBank/DDBJ whole genome shotgun (WGS) entry which is preliminary data.</text>
</comment>
<name>A0A2H0VEW8_9BACT</name>
<gene>
    <name evidence="1" type="ORF">COT91_00595</name>
</gene>
<reference evidence="2" key="1">
    <citation type="submission" date="2017-09" db="EMBL/GenBank/DDBJ databases">
        <title>Depth-based differentiation of microbial function through sediment-hosted aquifers and enrichment of novel symbionts in the deep terrestrial subsurface.</title>
        <authorList>
            <person name="Probst A.J."/>
            <person name="Ladd B."/>
            <person name="Jarett J.K."/>
            <person name="Geller-Mcgrath D.E."/>
            <person name="Sieber C.M.K."/>
            <person name="Emerson J.B."/>
            <person name="Anantharaman K."/>
            <person name="Thomas B.C."/>
            <person name="Malmstrom R."/>
            <person name="Stieglmeier M."/>
            <person name="Klingl A."/>
            <person name="Woyke T."/>
            <person name="Ryan C.M."/>
            <person name="Banfield J.F."/>
        </authorList>
    </citation>
    <scope>NUCLEOTIDE SEQUENCE [LARGE SCALE GENOMIC DNA]</scope>
</reference>
<proteinExistence type="predicted"/>
<evidence type="ECO:0000313" key="1">
    <source>
        <dbReference type="EMBL" id="PIR97636.1"/>
    </source>
</evidence>
<protein>
    <submittedName>
        <fullName evidence="1">Uncharacterized protein</fullName>
    </submittedName>
</protein>
<accession>A0A2H0VEW8</accession>
<dbReference type="AlphaFoldDB" id="A0A2H0VEW8"/>
<organism evidence="1 2">
    <name type="scientific">Candidatus Doudnabacteria bacterium CG10_big_fil_rev_8_21_14_0_10_41_10</name>
    <dbReference type="NCBI Taxonomy" id="1974551"/>
    <lineage>
        <taxon>Bacteria</taxon>
        <taxon>Candidatus Doudnaibacteriota</taxon>
    </lineage>
</organism>